<dbReference type="AlphaFoldDB" id="A0A4U3MFX8"/>
<dbReference type="EMBL" id="SZQA01000016">
    <property type="protein sequence ID" value="TKK87342.1"/>
    <property type="molecule type" value="Genomic_DNA"/>
</dbReference>
<reference evidence="1 2" key="1">
    <citation type="submission" date="2019-04" db="EMBL/GenBank/DDBJ databases">
        <title>Herbidospora sp. NEAU-GS14.nov., a novel actinomycete isolated from soil.</title>
        <authorList>
            <person name="Han L."/>
        </authorList>
    </citation>
    <scope>NUCLEOTIDE SEQUENCE [LARGE SCALE GENOMIC DNA]</scope>
    <source>
        <strain evidence="1 2">NEAU-GS14</strain>
    </source>
</reference>
<protein>
    <submittedName>
        <fullName evidence="1">Uncharacterized protein</fullName>
    </submittedName>
</protein>
<dbReference type="Proteomes" id="UP000308705">
    <property type="component" value="Unassembled WGS sequence"/>
</dbReference>
<proteinExistence type="predicted"/>
<dbReference type="OrthoDB" id="3529460at2"/>
<evidence type="ECO:0000313" key="1">
    <source>
        <dbReference type="EMBL" id="TKK87342.1"/>
    </source>
</evidence>
<organism evidence="1 2">
    <name type="scientific">Herbidospora galbida</name>
    <dbReference type="NCBI Taxonomy" id="2575442"/>
    <lineage>
        <taxon>Bacteria</taxon>
        <taxon>Bacillati</taxon>
        <taxon>Actinomycetota</taxon>
        <taxon>Actinomycetes</taxon>
        <taxon>Streptosporangiales</taxon>
        <taxon>Streptosporangiaceae</taxon>
        <taxon>Herbidospora</taxon>
    </lineage>
</organism>
<dbReference type="RefSeq" id="WP_137248178.1">
    <property type="nucleotide sequence ID" value="NZ_SZQA01000016.1"/>
</dbReference>
<evidence type="ECO:0000313" key="2">
    <source>
        <dbReference type="Proteomes" id="UP000308705"/>
    </source>
</evidence>
<sequence>MDEQRLLRQGMTISVRTRRDVVVVDPARFMAAARAAYRDLHPGVSEEEAADNVVDVYDAVHVLLDRLGRLAPDAPETLIGRGGPLPGHRVLDRPDGLSPAGELQEIVLDDPMALQDYGCFLPEDPFALPPG</sequence>
<gene>
    <name evidence="1" type="ORF">FDA94_17705</name>
</gene>
<keyword evidence="2" id="KW-1185">Reference proteome</keyword>
<name>A0A4U3MFX8_9ACTN</name>
<comment type="caution">
    <text evidence="1">The sequence shown here is derived from an EMBL/GenBank/DDBJ whole genome shotgun (WGS) entry which is preliminary data.</text>
</comment>
<accession>A0A4U3MFX8</accession>